<organism evidence="2 3">
    <name type="scientific">Lepraria neglecta</name>
    <dbReference type="NCBI Taxonomy" id="209136"/>
    <lineage>
        <taxon>Eukaryota</taxon>
        <taxon>Fungi</taxon>
        <taxon>Dikarya</taxon>
        <taxon>Ascomycota</taxon>
        <taxon>Pezizomycotina</taxon>
        <taxon>Lecanoromycetes</taxon>
        <taxon>OSLEUM clade</taxon>
        <taxon>Lecanoromycetidae</taxon>
        <taxon>Lecanorales</taxon>
        <taxon>Lecanorineae</taxon>
        <taxon>Stereocaulaceae</taxon>
        <taxon>Lepraria</taxon>
    </lineage>
</organism>
<keyword evidence="3" id="KW-1185">Reference proteome</keyword>
<reference evidence="2" key="1">
    <citation type="submission" date="2022-11" db="EMBL/GenBank/DDBJ databases">
        <title>Chromosomal genome sequence assembly and mating type (MAT) locus characterization of the leprose asexual lichenized fungus Lepraria neglecta (Nyl.) Erichsen.</title>
        <authorList>
            <person name="Allen J.L."/>
            <person name="Pfeffer B."/>
        </authorList>
    </citation>
    <scope>NUCLEOTIDE SEQUENCE</scope>
    <source>
        <strain evidence="2">Allen 5258</strain>
    </source>
</reference>
<dbReference type="PANTHER" id="PTHR38795:SF1">
    <property type="entry name" value="DUF6604 DOMAIN-CONTAINING PROTEIN"/>
    <property type="match status" value="1"/>
</dbReference>
<protein>
    <recommendedName>
        <fullName evidence="1">DUF6604 domain-containing protein</fullName>
    </recommendedName>
</protein>
<evidence type="ECO:0000313" key="3">
    <source>
        <dbReference type="Proteomes" id="UP001276659"/>
    </source>
</evidence>
<evidence type="ECO:0000259" key="1">
    <source>
        <dbReference type="Pfam" id="PF20253"/>
    </source>
</evidence>
<evidence type="ECO:0000313" key="2">
    <source>
        <dbReference type="EMBL" id="KAK3172843.1"/>
    </source>
</evidence>
<sequence>MLPDVLYHNYQQYKCDTDCFVSWLAETAIICGHAVRSYPAPVVVPSSISDDGPVTTGGVTTGRLKGKARKEAKIAAKKAVSSRPAPKQMLALNEIADLTNKIARYRKKSVQLPSPVLHAVQRGIAARKECNAWFQGQEVEGEERNDTPVYFVEVLEKTFEILRPITPRPSQTAEAAAKGASPKLDLKQQDDTRPLFSLTNNIFANLDIEDISDEDLEVPETKAEIVCQDIRVNNLTELSMYRLEKSKEDLEFAIFCLLRDLHRVEDYLHRLWAQYHDNKAGAKVDIMTVSLTTNFAIRLVRQAETSFLDDYPQFADNLDYLELLHKKCYSLSSVRVRHDIGPTAQHFYATPVKVLGELLQYVRIHTEGLFIIDKDIARCEGEFFRPYDPRRDRCSRHSSGPKACKLEFKAKAQEDKYLLAKLFHEALISDMDSGVSSIPSTLPVTDELMGGLVEMIFNRRFSLNVVFAAQVYLKFHDIMRENVLRGFLDLRFAELRVDKIIRNNGLRCSFIDTWIHRDVLTEKKKIMRRYALGDTH</sequence>
<gene>
    <name evidence="2" type="ORF">OEA41_006168</name>
</gene>
<comment type="caution">
    <text evidence="2">The sequence shown here is derived from an EMBL/GenBank/DDBJ whole genome shotgun (WGS) entry which is preliminary data.</text>
</comment>
<dbReference type="InterPro" id="IPR046539">
    <property type="entry name" value="DUF6604"/>
</dbReference>
<name>A0AAE0DMT6_9LECA</name>
<dbReference type="EMBL" id="JASNWA010000007">
    <property type="protein sequence ID" value="KAK3172843.1"/>
    <property type="molecule type" value="Genomic_DNA"/>
</dbReference>
<accession>A0AAE0DMT6</accession>
<dbReference type="Pfam" id="PF20253">
    <property type="entry name" value="DUF6604"/>
    <property type="match status" value="1"/>
</dbReference>
<dbReference type="Proteomes" id="UP001276659">
    <property type="component" value="Unassembled WGS sequence"/>
</dbReference>
<proteinExistence type="predicted"/>
<dbReference type="AlphaFoldDB" id="A0AAE0DMT6"/>
<feature type="domain" description="DUF6604" evidence="1">
    <location>
        <begin position="11"/>
        <end position="307"/>
    </location>
</feature>
<dbReference type="PANTHER" id="PTHR38795">
    <property type="entry name" value="DUF6604 DOMAIN-CONTAINING PROTEIN"/>
    <property type="match status" value="1"/>
</dbReference>